<sequence length="147" mass="15878">MENKIALVTGILGAIVSYMFDLVGVAVSILILFMLADYITGLVAAGINKELNSRVGLTGFARKMYILVLIGMIYALEFTASHYAEFDIFGGYIGDGAAFAYIAIEFISIAENGVKMGAPMPPFVKNILKIVKEKAGLKEEGDQNENN</sequence>
<evidence type="ECO:0000256" key="2">
    <source>
        <dbReference type="ARBA" id="ARBA00022692"/>
    </source>
</evidence>
<keyword evidence="4 6" id="KW-0472">Membrane</keyword>
<comment type="caution">
    <text evidence="7">The sequence shown here is derived from an EMBL/GenBank/DDBJ whole genome shotgun (WGS) entry which is preliminary data.</text>
</comment>
<dbReference type="OrthoDB" id="88184at2"/>
<dbReference type="Pfam" id="PF05105">
    <property type="entry name" value="Phage_holin_4_1"/>
    <property type="match status" value="1"/>
</dbReference>
<dbReference type="InterPro" id="IPR006480">
    <property type="entry name" value="Phage_holin_4_1"/>
</dbReference>
<dbReference type="AlphaFoldDB" id="A0A3N9UIS8"/>
<comment type="subcellular location">
    <subcellularLocation>
        <location evidence="1">Membrane</location>
        <topology evidence="1">Multi-pass membrane protein</topology>
    </subcellularLocation>
</comment>
<accession>A0A3N9UIS8</accession>
<feature type="transmembrane region" description="Helical" evidence="6">
    <location>
        <begin position="22"/>
        <end position="44"/>
    </location>
</feature>
<evidence type="ECO:0000313" key="8">
    <source>
        <dbReference type="Proteomes" id="UP000274033"/>
    </source>
</evidence>
<keyword evidence="2 6" id="KW-0812">Transmembrane</keyword>
<organism evidence="7 8">
    <name type="scientific">Lysinibacillus composti</name>
    <dbReference type="NCBI Taxonomy" id="720633"/>
    <lineage>
        <taxon>Bacteria</taxon>
        <taxon>Bacillati</taxon>
        <taxon>Bacillota</taxon>
        <taxon>Bacilli</taxon>
        <taxon>Bacillales</taxon>
        <taxon>Bacillaceae</taxon>
        <taxon>Lysinibacillus</taxon>
    </lineage>
</organism>
<feature type="transmembrane region" description="Helical" evidence="6">
    <location>
        <begin position="89"/>
        <end position="110"/>
    </location>
</feature>
<name>A0A3N9UIS8_9BACI</name>
<comment type="similarity">
    <text evidence="5">Belongs to the bacteriophage holin family. Cp-1 holin subfamily.</text>
</comment>
<dbReference type="GO" id="GO:0016020">
    <property type="term" value="C:membrane"/>
    <property type="evidence" value="ECO:0007669"/>
    <property type="project" value="UniProtKB-SubCell"/>
</dbReference>
<evidence type="ECO:0000256" key="6">
    <source>
        <dbReference type="SAM" id="Phobius"/>
    </source>
</evidence>
<proteinExistence type="inferred from homology"/>
<dbReference type="EMBL" id="RRCT01000002">
    <property type="protein sequence ID" value="RQW75907.1"/>
    <property type="molecule type" value="Genomic_DNA"/>
</dbReference>
<dbReference type="Proteomes" id="UP000274033">
    <property type="component" value="Unassembled WGS sequence"/>
</dbReference>
<reference evidence="7 8" key="1">
    <citation type="journal article" date="2013" name="J. Microbiol.">
        <title>Lysinibacillus chungkukjangi sp. nov., isolated from Chungkukjang, Korean fermented soybean food.</title>
        <authorList>
            <person name="Kim S.J."/>
            <person name="Jang Y.H."/>
            <person name="Hamada M."/>
            <person name="Ahn J.H."/>
            <person name="Weon H.Y."/>
            <person name="Suzuki K."/>
            <person name="Whang K.S."/>
            <person name="Kwon S.W."/>
        </authorList>
    </citation>
    <scope>NUCLEOTIDE SEQUENCE [LARGE SCALE GENOMIC DNA]</scope>
    <source>
        <strain evidence="7 8">MCCC 1A12701</strain>
    </source>
</reference>
<protein>
    <submittedName>
        <fullName evidence="7">Holin</fullName>
    </submittedName>
</protein>
<evidence type="ECO:0000313" key="7">
    <source>
        <dbReference type="EMBL" id="RQW75907.1"/>
    </source>
</evidence>
<keyword evidence="8" id="KW-1185">Reference proteome</keyword>
<feature type="transmembrane region" description="Helical" evidence="6">
    <location>
        <begin position="64"/>
        <end position="83"/>
    </location>
</feature>
<evidence type="ECO:0000256" key="4">
    <source>
        <dbReference type="ARBA" id="ARBA00023136"/>
    </source>
</evidence>
<gene>
    <name evidence="7" type="ORF">EBB45_04635</name>
</gene>
<evidence type="ECO:0000256" key="5">
    <source>
        <dbReference type="ARBA" id="ARBA00023600"/>
    </source>
</evidence>
<dbReference type="NCBIfam" id="TIGR01593">
    <property type="entry name" value="holin_tox_secr"/>
    <property type="match status" value="1"/>
</dbReference>
<evidence type="ECO:0000256" key="1">
    <source>
        <dbReference type="ARBA" id="ARBA00004141"/>
    </source>
</evidence>
<evidence type="ECO:0000256" key="3">
    <source>
        <dbReference type="ARBA" id="ARBA00022989"/>
    </source>
</evidence>
<keyword evidence="3 6" id="KW-1133">Transmembrane helix</keyword>
<dbReference type="RefSeq" id="WP_124763118.1">
    <property type="nucleotide sequence ID" value="NZ_JAFBDY010000002.1"/>
</dbReference>